<proteinExistence type="predicted"/>
<accession>A0A0D0EAX2</accession>
<dbReference type="InParanoid" id="A0A0D0EAX2"/>
<name>A0A0D0EAX2_9AGAM</name>
<evidence type="ECO:0000313" key="3">
    <source>
        <dbReference type="Proteomes" id="UP000054538"/>
    </source>
</evidence>
<dbReference type="AlphaFoldDB" id="A0A0D0EAX2"/>
<feature type="compositionally biased region" description="Low complexity" evidence="1">
    <location>
        <begin position="39"/>
        <end position="49"/>
    </location>
</feature>
<sequence>MTSPGMNERFLTFDADTYYRAYLQVGAKKNELIISTASTTTTGRPGSRGHLLSMYPHHL</sequence>
<gene>
    <name evidence="2" type="ORF">PAXRUDRAFT_825477</name>
</gene>
<keyword evidence="3" id="KW-1185">Reference proteome</keyword>
<feature type="region of interest" description="Disordered" evidence="1">
    <location>
        <begin position="39"/>
        <end position="59"/>
    </location>
</feature>
<protein>
    <submittedName>
        <fullName evidence="2">Uncharacterized protein</fullName>
    </submittedName>
</protein>
<dbReference type="Proteomes" id="UP000054538">
    <property type="component" value="Unassembled WGS sequence"/>
</dbReference>
<dbReference type="HOGENOM" id="CLU_2961477_0_0_1"/>
<evidence type="ECO:0000313" key="2">
    <source>
        <dbReference type="EMBL" id="KIK96915.1"/>
    </source>
</evidence>
<evidence type="ECO:0000256" key="1">
    <source>
        <dbReference type="SAM" id="MobiDB-lite"/>
    </source>
</evidence>
<reference evidence="3" key="2">
    <citation type="submission" date="2015-01" db="EMBL/GenBank/DDBJ databases">
        <title>Evolutionary Origins and Diversification of the Mycorrhizal Mutualists.</title>
        <authorList>
            <consortium name="DOE Joint Genome Institute"/>
            <consortium name="Mycorrhizal Genomics Consortium"/>
            <person name="Kohler A."/>
            <person name="Kuo A."/>
            <person name="Nagy L.G."/>
            <person name="Floudas D."/>
            <person name="Copeland A."/>
            <person name="Barry K.W."/>
            <person name="Cichocki N."/>
            <person name="Veneault-Fourrey C."/>
            <person name="LaButti K."/>
            <person name="Lindquist E.A."/>
            <person name="Lipzen A."/>
            <person name="Lundell T."/>
            <person name="Morin E."/>
            <person name="Murat C."/>
            <person name="Riley R."/>
            <person name="Ohm R."/>
            <person name="Sun H."/>
            <person name="Tunlid A."/>
            <person name="Henrissat B."/>
            <person name="Grigoriev I.V."/>
            <person name="Hibbett D.S."/>
            <person name="Martin F."/>
        </authorList>
    </citation>
    <scope>NUCLEOTIDE SEQUENCE [LARGE SCALE GENOMIC DNA]</scope>
    <source>
        <strain evidence="3">Ve08.2h10</strain>
    </source>
</reference>
<organism evidence="2 3">
    <name type="scientific">Paxillus rubicundulus Ve08.2h10</name>
    <dbReference type="NCBI Taxonomy" id="930991"/>
    <lineage>
        <taxon>Eukaryota</taxon>
        <taxon>Fungi</taxon>
        <taxon>Dikarya</taxon>
        <taxon>Basidiomycota</taxon>
        <taxon>Agaricomycotina</taxon>
        <taxon>Agaricomycetes</taxon>
        <taxon>Agaricomycetidae</taxon>
        <taxon>Boletales</taxon>
        <taxon>Paxilineae</taxon>
        <taxon>Paxillaceae</taxon>
        <taxon>Paxillus</taxon>
    </lineage>
</organism>
<reference evidence="2 3" key="1">
    <citation type="submission" date="2014-04" db="EMBL/GenBank/DDBJ databases">
        <authorList>
            <consortium name="DOE Joint Genome Institute"/>
            <person name="Kuo A."/>
            <person name="Kohler A."/>
            <person name="Jargeat P."/>
            <person name="Nagy L.G."/>
            <person name="Floudas D."/>
            <person name="Copeland A."/>
            <person name="Barry K.W."/>
            <person name="Cichocki N."/>
            <person name="Veneault-Fourrey C."/>
            <person name="LaButti K."/>
            <person name="Lindquist E.A."/>
            <person name="Lipzen A."/>
            <person name="Lundell T."/>
            <person name="Morin E."/>
            <person name="Murat C."/>
            <person name="Sun H."/>
            <person name="Tunlid A."/>
            <person name="Henrissat B."/>
            <person name="Grigoriev I.V."/>
            <person name="Hibbett D.S."/>
            <person name="Martin F."/>
            <person name="Nordberg H.P."/>
            <person name="Cantor M.N."/>
            <person name="Hua S.X."/>
        </authorList>
    </citation>
    <scope>NUCLEOTIDE SEQUENCE [LARGE SCALE GENOMIC DNA]</scope>
    <source>
        <strain evidence="2 3">Ve08.2h10</strain>
    </source>
</reference>
<dbReference type="EMBL" id="KN824961">
    <property type="protein sequence ID" value="KIK96915.1"/>
    <property type="molecule type" value="Genomic_DNA"/>
</dbReference>